<dbReference type="EMBL" id="JAPJDO010000015">
    <property type="protein sequence ID" value="MCX2938600.1"/>
    <property type="molecule type" value="Genomic_DNA"/>
</dbReference>
<feature type="region of interest" description="Disordered" evidence="1">
    <location>
        <begin position="1"/>
        <end position="43"/>
    </location>
</feature>
<sequence>METGSPLRWRAITPNDALGQPMSERRREALRQPNVVPIEQVAS</sequence>
<evidence type="ECO:0000313" key="2">
    <source>
        <dbReference type="EMBL" id="MCX2938600.1"/>
    </source>
</evidence>
<keyword evidence="3" id="KW-1185">Reference proteome</keyword>
<name>A0ABT3SGG2_9MYCO</name>
<gene>
    <name evidence="2" type="ORF">ORI27_18030</name>
</gene>
<evidence type="ECO:0000256" key="1">
    <source>
        <dbReference type="SAM" id="MobiDB-lite"/>
    </source>
</evidence>
<evidence type="ECO:0000313" key="3">
    <source>
        <dbReference type="Proteomes" id="UP001300745"/>
    </source>
</evidence>
<organism evidence="2 3">
    <name type="scientific">Mycobacterium pinniadriaticum</name>
    <dbReference type="NCBI Taxonomy" id="2994102"/>
    <lineage>
        <taxon>Bacteria</taxon>
        <taxon>Bacillati</taxon>
        <taxon>Actinomycetota</taxon>
        <taxon>Actinomycetes</taxon>
        <taxon>Mycobacteriales</taxon>
        <taxon>Mycobacteriaceae</taxon>
        <taxon>Mycobacterium</taxon>
    </lineage>
</organism>
<reference evidence="2 3" key="1">
    <citation type="submission" date="2022-11" db="EMBL/GenBank/DDBJ databases">
        <title>Mycobacterium sp. nov.</title>
        <authorList>
            <person name="Papic B."/>
            <person name="Spicic S."/>
            <person name="Duvnjak S."/>
        </authorList>
    </citation>
    <scope>NUCLEOTIDE SEQUENCE [LARGE SCALE GENOMIC DNA]</scope>
    <source>
        <strain evidence="2 3">CVI_P4</strain>
    </source>
</reference>
<accession>A0ABT3SGG2</accession>
<proteinExistence type="predicted"/>
<dbReference type="RefSeq" id="WP_265998343.1">
    <property type="nucleotide sequence ID" value="NZ_JAPJDN010000015.1"/>
</dbReference>
<dbReference type="Proteomes" id="UP001300745">
    <property type="component" value="Unassembled WGS sequence"/>
</dbReference>
<protein>
    <submittedName>
        <fullName evidence="2">Uncharacterized protein</fullName>
    </submittedName>
</protein>
<comment type="caution">
    <text evidence="2">The sequence shown here is derived from an EMBL/GenBank/DDBJ whole genome shotgun (WGS) entry which is preliminary data.</text>
</comment>